<keyword evidence="3" id="KW-0238">DNA-binding</keyword>
<dbReference type="GO" id="GO:0032993">
    <property type="term" value="C:protein-DNA complex"/>
    <property type="evidence" value="ECO:0007669"/>
    <property type="project" value="TreeGrafter"/>
</dbReference>
<dbReference type="Proteomes" id="UP000192936">
    <property type="component" value="Unassembled WGS sequence"/>
</dbReference>
<dbReference type="Gene3D" id="1.10.10.10">
    <property type="entry name" value="Winged helix-like DNA-binding domain superfamily/Winged helix DNA-binding domain"/>
    <property type="match status" value="1"/>
</dbReference>
<evidence type="ECO:0000313" key="7">
    <source>
        <dbReference type="Proteomes" id="UP000192936"/>
    </source>
</evidence>
<accession>A0A1X7HMR5</accession>
<dbReference type="PRINTS" id="PR00039">
    <property type="entry name" value="HTHLYSR"/>
</dbReference>
<dbReference type="Gene3D" id="3.40.190.10">
    <property type="entry name" value="Periplasmic binding protein-like II"/>
    <property type="match status" value="2"/>
</dbReference>
<evidence type="ECO:0000256" key="2">
    <source>
        <dbReference type="ARBA" id="ARBA00023015"/>
    </source>
</evidence>
<dbReference type="FunFam" id="1.10.10.10:FF:000001">
    <property type="entry name" value="LysR family transcriptional regulator"/>
    <property type="match status" value="1"/>
</dbReference>
<feature type="domain" description="HTH lysR-type" evidence="5">
    <location>
        <begin position="1"/>
        <end position="58"/>
    </location>
</feature>
<dbReference type="OrthoDB" id="9811588at2"/>
<name>A0A1X7HMR5_9PROT</name>
<dbReference type="InterPro" id="IPR036388">
    <property type="entry name" value="WH-like_DNA-bd_sf"/>
</dbReference>
<reference evidence="6 7" key="1">
    <citation type="submission" date="2017-04" db="EMBL/GenBank/DDBJ databases">
        <authorList>
            <person name="Afonso C.L."/>
            <person name="Miller P.J."/>
            <person name="Scott M.A."/>
            <person name="Spackman E."/>
            <person name="Goraichik I."/>
            <person name="Dimitrov K.M."/>
            <person name="Suarez D.L."/>
            <person name="Swayne D.E."/>
        </authorList>
    </citation>
    <scope>NUCLEOTIDE SEQUENCE [LARGE SCALE GENOMIC DNA]</scope>
    <source>
        <strain evidence="6 7">A2P</strain>
    </source>
</reference>
<dbReference type="Pfam" id="PF00126">
    <property type="entry name" value="HTH_1"/>
    <property type="match status" value="1"/>
</dbReference>
<dbReference type="PROSITE" id="PS50931">
    <property type="entry name" value="HTH_LYSR"/>
    <property type="match status" value="1"/>
</dbReference>
<sequence>MDRRRLQFFVALCEELHFHRAAARCRITQPALSQQLRQLEEELQVQLIHRNKRRVSLTRAGETFLGEARKILNQMERAAQLARQTDRGEIGQLSVGMTAPALYIVFPEIMHRFRMALPNFGVNVHVMTTSEQEEALRAGAIDVGIFHPPLDDQSLSSHPIARMRFNVVLSDRNPLAERPRLRLEDLSRQRFIIFPRVIGPRLYDEIISLCQQAGFSPELILEASPAQSIIALAAADFGIGLIASDLQQFARPGVVYRPLDGPAPHLTLGVAYQSDDTSPAIQTFLDVATAVGELVS</sequence>
<dbReference type="SUPFAM" id="SSF46785">
    <property type="entry name" value="Winged helix' DNA-binding domain"/>
    <property type="match status" value="1"/>
</dbReference>
<dbReference type="STRING" id="286727.SAMN02982917_6784"/>
<evidence type="ECO:0000259" key="5">
    <source>
        <dbReference type="PROSITE" id="PS50931"/>
    </source>
</evidence>
<evidence type="ECO:0000256" key="1">
    <source>
        <dbReference type="ARBA" id="ARBA00009437"/>
    </source>
</evidence>
<dbReference type="GO" id="GO:0003700">
    <property type="term" value="F:DNA-binding transcription factor activity"/>
    <property type="evidence" value="ECO:0007669"/>
    <property type="project" value="InterPro"/>
</dbReference>
<dbReference type="PANTHER" id="PTHR30346">
    <property type="entry name" value="TRANSCRIPTIONAL DUAL REGULATOR HCAR-RELATED"/>
    <property type="match status" value="1"/>
</dbReference>
<evidence type="ECO:0000313" key="6">
    <source>
        <dbReference type="EMBL" id="SMF89569.1"/>
    </source>
</evidence>
<proteinExistence type="inferred from homology"/>
<comment type="similarity">
    <text evidence="1">Belongs to the LysR transcriptional regulatory family.</text>
</comment>
<evidence type="ECO:0000256" key="3">
    <source>
        <dbReference type="ARBA" id="ARBA00023125"/>
    </source>
</evidence>
<protein>
    <submittedName>
        <fullName evidence="6">Transcriptional regulator, LysR family</fullName>
    </submittedName>
</protein>
<dbReference type="EMBL" id="FXAK01000009">
    <property type="protein sequence ID" value="SMF89569.1"/>
    <property type="molecule type" value="Genomic_DNA"/>
</dbReference>
<evidence type="ECO:0000256" key="4">
    <source>
        <dbReference type="ARBA" id="ARBA00023163"/>
    </source>
</evidence>
<dbReference type="AlphaFoldDB" id="A0A1X7HMR5"/>
<dbReference type="CDD" id="cd08414">
    <property type="entry name" value="PBP2_LTTR_aromatics_like"/>
    <property type="match status" value="1"/>
</dbReference>
<dbReference type="SUPFAM" id="SSF53850">
    <property type="entry name" value="Periplasmic binding protein-like II"/>
    <property type="match status" value="1"/>
</dbReference>
<keyword evidence="2" id="KW-0805">Transcription regulation</keyword>
<dbReference type="InterPro" id="IPR000847">
    <property type="entry name" value="LysR_HTH_N"/>
</dbReference>
<dbReference type="Pfam" id="PF03466">
    <property type="entry name" value="LysR_substrate"/>
    <property type="match status" value="1"/>
</dbReference>
<gene>
    <name evidence="6" type="ORF">SAMN02982917_6784</name>
</gene>
<organism evidence="6 7">
    <name type="scientific">Azospirillum oryzae</name>
    <dbReference type="NCBI Taxonomy" id="286727"/>
    <lineage>
        <taxon>Bacteria</taxon>
        <taxon>Pseudomonadati</taxon>
        <taxon>Pseudomonadota</taxon>
        <taxon>Alphaproteobacteria</taxon>
        <taxon>Rhodospirillales</taxon>
        <taxon>Azospirillaceae</taxon>
        <taxon>Azospirillum</taxon>
    </lineage>
</organism>
<dbReference type="GO" id="GO:0003677">
    <property type="term" value="F:DNA binding"/>
    <property type="evidence" value="ECO:0007669"/>
    <property type="project" value="UniProtKB-KW"/>
</dbReference>
<dbReference type="RefSeq" id="WP_085091580.1">
    <property type="nucleotide sequence ID" value="NZ_FXAK01000009.1"/>
</dbReference>
<dbReference type="InterPro" id="IPR036390">
    <property type="entry name" value="WH_DNA-bd_sf"/>
</dbReference>
<keyword evidence="4" id="KW-0804">Transcription</keyword>
<dbReference type="PANTHER" id="PTHR30346:SF0">
    <property type="entry name" value="HCA OPERON TRANSCRIPTIONAL ACTIVATOR HCAR"/>
    <property type="match status" value="1"/>
</dbReference>
<dbReference type="InterPro" id="IPR005119">
    <property type="entry name" value="LysR_subst-bd"/>
</dbReference>